<dbReference type="EnsemblMetazoa" id="AATE020454-RA">
    <property type="protein sequence ID" value="AATE020454-PA.1"/>
    <property type="gene ID" value="AATE020454"/>
</dbReference>
<dbReference type="VEuPathDB" id="VectorBase:AATE020454"/>
<evidence type="ECO:0000256" key="1">
    <source>
        <dbReference type="SAM" id="MobiDB-lite"/>
    </source>
</evidence>
<dbReference type="AlphaFoldDB" id="A0A182JLS4"/>
<dbReference type="InterPro" id="IPR025451">
    <property type="entry name" value="DUF4211"/>
</dbReference>
<accession>A0A182JLS4</accession>
<protein>
    <submittedName>
        <fullName evidence="3">DUF4211 domain-containing protein</fullName>
    </submittedName>
</protein>
<dbReference type="Pfam" id="PF13926">
    <property type="entry name" value="DUF4211"/>
    <property type="match status" value="1"/>
</dbReference>
<feature type="compositionally biased region" description="Basic residues" evidence="1">
    <location>
        <begin position="103"/>
        <end position="113"/>
    </location>
</feature>
<reference evidence="3" key="1">
    <citation type="submission" date="2022-08" db="UniProtKB">
        <authorList>
            <consortium name="EnsemblMetazoa"/>
        </authorList>
    </citation>
    <scope>IDENTIFICATION</scope>
    <source>
        <strain evidence="3">EBRO</strain>
    </source>
</reference>
<sequence>MEDVKEKALVVMILLLKGSDPLVVPQRRQTTNRKAKAKAVQLQQQILAGNAQDGAPGSKAAGARALDELEEPAEFANDSDSDPAWTPTEDKDDVDDEEERMAGGKRQRAKKNAKASFGGTGTTGRAASKARSNILSVAAAGAGIAGDYDYGSEDDSNHNNVGGTLAPLASTHSQPASMQQQQQHQQQISAATAPPTGHHPGQTVMPPQHQNHHPQPAVLHSQPTMQQQTQAIGGQQHHQQQPMGNLQTQSIVYSSQSATNNHMPAQYSIQQQQPQQQTYPTATQPTVPSNESVEDFQTGDFVAIRSDLAQDYPAIWRVDGKSLLQKYEAFDDQNGKMLHRNVSTYAAWNAESKKLYVKIPVQFRVYNQMETIVEFMRNEIVLSVADSGVPGAVDRQQFLEKSMEDTKIFQDVFEVYIQTLISQALDSNFLKEILQEQDDYFLSRVKRIDSLTEDRRQRLTQITPWSPSIITSLATFPAYDIMTEQGLNHNQNHHQPVCGTCHQPGIAVRIVLQGQTYNAATLGPTAITTAAHHVKNLQLCRGCMGRFELLHKICHQKYIMFVECAKRVNQQIATDSSKGATIILNDLLADENWLSMLFKEVRSIWAEIEHLEHQYRIQMVAGSQ</sequence>
<feature type="region of interest" description="Disordered" evidence="1">
    <location>
        <begin position="155"/>
        <end position="217"/>
    </location>
</feature>
<proteinExistence type="predicted"/>
<evidence type="ECO:0000313" key="3">
    <source>
        <dbReference type="EnsemblMetazoa" id="AATE020454-PA.1"/>
    </source>
</evidence>
<dbReference type="PANTHER" id="PTHR14689:SF0">
    <property type="entry name" value="COILED-COIL DOMAIN-CONTAINING PROTEIN 82"/>
    <property type="match status" value="1"/>
</dbReference>
<name>A0A182JLS4_ANOAO</name>
<feature type="compositionally biased region" description="Acidic residues" evidence="1">
    <location>
        <begin position="90"/>
        <end position="99"/>
    </location>
</feature>
<organism evidence="3">
    <name type="scientific">Anopheles atroparvus</name>
    <name type="common">European mosquito</name>
    <dbReference type="NCBI Taxonomy" id="41427"/>
    <lineage>
        <taxon>Eukaryota</taxon>
        <taxon>Metazoa</taxon>
        <taxon>Ecdysozoa</taxon>
        <taxon>Arthropoda</taxon>
        <taxon>Hexapoda</taxon>
        <taxon>Insecta</taxon>
        <taxon>Pterygota</taxon>
        <taxon>Neoptera</taxon>
        <taxon>Endopterygota</taxon>
        <taxon>Diptera</taxon>
        <taxon>Nematocera</taxon>
        <taxon>Culicoidea</taxon>
        <taxon>Culicidae</taxon>
        <taxon>Anophelinae</taxon>
        <taxon>Anopheles</taxon>
    </lineage>
</organism>
<feature type="compositionally biased region" description="Low complexity" evidence="1">
    <location>
        <begin position="206"/>
        <end position="216"/>
    </location>
</feature>
<feature type="domain" description="DUF4211" evidence="2">
    <location>
        <begin position="396"/>
        <end position="522"/>
    </location>
</feature>
<feature type="compositionally biased region" description="Low complexity" evidence="1">
    <location>
        <begin position="270"/>
        <end position="286"/>
    </location>
</feature>
<dbReference type="PANTHER" id="PTHR14689">
    <property type="entry name" value="PHORBOL-ESTER_DAG-TYPE DOMAIN-CONTAINING PROTEIN"/>
    <property type="match status" value="1"/>
</dbReference>
<dbReference type="GO" id="GO:0005634">
    <property type="term" value="C:nucleus"/>
    <property type="evidence" value="ECO:0007669"/>
    <property type="project" value="TreeGrafter"/>
</dbReference>
<feature type="region of interest" description="Disordered" evidence="1">
    <location>
        <begin position="270"/>
        <end position="291"/>
    </location>
</feature>
<feature type="compositionally biased region" description="Acidic residues" evidence="1">
    <location>
        <begin position="68"/>
        <end position="81"/>
    </location>
</feature>
<feature type="region of interest" description="Disordered" evidence="1">
    <location>
        <begin position="48"/>
        <end position="130"/>
    </location>
</feature>
<evidence type="ECO:0000259" key="2">
    <source>
        <dbReference type="Pfam" id="PF13926"/>
    </source>
</evidence>